<comment type="caution">
    <text evidence="2">The sequence shown here is derived from an EMBL/GenBank/DDBJ whole genome shotgun (WGS) entry which is preliminary data.</text>
</comment>
<proteinExistence type="predicted"/>
<keyword evidence="1" id="KW-0732">Signal</keyword>
<evidence type="ECO:0000313" key="3">
    <source>
        <dbReference type="Proteomes" id="UP000320475"/>
    </source>
</evidence>
<evidence type="ECO:0000313" key="2">
    <source>
        <dbReference type="EMBL" id="TPX41561.1"/>
    </source>
</evidence>
<dbReference type="EMBL" id="QEAM01000314">
    <property type="protein sequence ID" value="TPX41561.1"/>
    <property type="molecule type" value="Genomic_DNA"/>
</dbReference>
<name>A0A507CR71_9FUNG</name>
<gene>
    <name evidence="2" type="ORF">SeLEV6574_g06026</name>
</gene>
<dbReference type="AlphaFoldDB" id="A0A507CR71"/>
<dbReference type="VEuPathDB" id="FungiDB:SeMB42_g02804"/>
<organism evidence="2 3">
    <name type="scientific">Synchytrium endobioticum</name>
    <dbReference type="NCBI Taxonomy" id="286115"/>
    <lineage>
        <taxon>Eukaryota</taxon>
        <taxon>Fungi</taxon>
        <taxon>Fungi incertae sedis</taxon>
        <taxon>Chytridiomycota</taxon>
        <taxon>Chytridiomycota incertae sedis</taxon>
        <taxon>Chytridiomycetes</taxon>
        <taxon>Synchytriales</taxon>
        <taxon>Synchytriaceae</taxon>
        <taxon>Synchytrium</taxon>
    </lineage>
</organism>
<dbReference type="Proteomes" id="UP000320475">
    <property type="component" value="Unassembled WGS sequence"/>
</dbReference>
<accession>A0A507CR71</accession>
<feature type="signal peptide" evidence="1">
    <location>
        <begin position="1"/>
        <end position="21"/>
    </location>
</feature>
<feature type="chain" id="PRO_5021355159" evidence="1">
    <location>
        <begin position="22"/>
        <end position="128"/>
    </location>
</feature>
<sequence>MVHLVKVGVVAFLIFCTLAQSAPTRRKDAISKAVRKLVNAKGDTTRSRRMKAHANFATMLTSHPSPELVLFEKIVIIAAANFPKLVRYTIDDLLSPLDPVAMDGDRIRLARLMAFFFHSTSVGTLTDI</sequence>
<protein>
    <submittedName>
        <fullName evidence="2">Uncharacterized protein</fullName>
    </submittedName>
</protein>
<reference evidence="2 3" key="1">
    <citation type="journal article" date="2019" name="Sci. Rep.">
        <title>Comparative genomics of chytrid fungi reveal insights into the obligate biotrophic and pathogenic lifestyle of Synchytrium endobioticum.</title>
        <authorList>
            <person name="van de Vossenberg B.T.L.H."/>
            <person name="Warris S."/>
            <person name="Nguyen H.D.T."/>
            <person name="van Gent-Pelzer M.P.E."/>
            <person name="Joly D.L."/>
            <person name="van de Geest H.C."/>
            <person name="Bonants P.J.M."/>
            <person name="Smith D.S."/>
            <person name="Levesque C.A."/>
            <person name="van der Lee T.A.J."/>
        </authorList>
    </citation>
    <scope>NUCLEOTIDE SEQUENCE [LARGE SCALE GENOMIC DNA]</scope>
    <source>
        <strain evidence="2 3">LEV6574</strain>
    </source>
</reference>
<evidence type="ECO:0000256" key="1">
    <source>
        <dbReference type="SAM" id="SignalP"/>
    </source>
</evidence>